<dbReference type="RefSeq" id="WP_076509946.1">
    <property type="nucleotide sequence ID" value="NZ_FTNY01000007.1"/>
</dbReference>
<name>A0A1N7JKG2_9FLAO</name>
<keyword evidence="3" id="KW-1185">Reference proteome</keyword>
<reference evidence="3" key="1">
    <citation type="submission" date="2017-01" db="EMBL/GenBank/DDBJ databases">
        <authorList>
            <person name="Varghese N."/>
            <person name="Submissions S."/>
        </authorList>
    </citation>
    <scope>NUCLEOTIDE SEQUENCE [LARGE SCALE GENOMIC DNA]</scope>
    <source>
        <strain evidence="3">DSM 17126</strain>
    </source>
</reference>
<evidence type="ECO:0000313" key="2">
    <source>
        <dbReference type="EMBL" id="SIS49853.1"/>
    </source>
</evidence>
<feature type="transmembrane region" description="Helical" evidence="1">
    <location>
        <begin position="12"/>
        <end position="32"/>
    </location>
</feature>
<proteinExistence type="predicted"/>
<evidence type="ECO:0000256" key="1">
    <source>
        <dbReference type="SAM" id="Phobius"/>
    </source>
</evidence>
<organism evidence="2 3">
    <name type="scientific">Chryseobacterium shigense</name>
    <dbReference type="NCBI Taxonomy" id="297244"/>
    <lineage>
        <taxon>Bacteria</taxon>
        <taxon>Pseudomonadati</taxon>
        <taxon>Bacteroidota</taxon>
        <taxon>Flavobacteriia</taxon>
        <taxon>Flavobacteriales</taxon>
        <taxon>Weeksellaceae</taxon>
        <taxon>Chryseobacterium group</taxon>
        <taxon>Chryseobacterium</taxon>
    </lineage>
</organism>
<sequence>MYHLITGNDFILYIWMMVKKIISFMVLLNLFYSCQSQDSKVVLLDQLDKSFDVSGFYKVRLQKTDELLSADVKKMKKEEAKKALQNALFAKDTLAFYQSNGRLPSEFYLESTNDWMTRKEKPVKYFGYRYKTVAYDEAKDTLAILNKVPFPALTMTEDNKGKLVSLNATKTSKNKKDLSNILSFFQKTCTRLKTEDRPAEGTSYWENKDFYYHLSGKNGKEEEILSYDVSGNKKSKIVDITEIRLEIYSKDFIRTLRDEHAYIPDFIPANSKKNKF</sequence>
<evidence type="ECO:0000313" key="3">
    <source>
        <dbReference type="Proteomes" id="UP000186373"/>
    </source>
</evidence>
<gene>
    <name evidence="2" type="ORF">SAMN05421639_10715</name>
</gene>
<keyword evidence="1" id="KW-1133">Transmembrane helix</keyword>
<dbReference type="EMBL" id="FTNY01000007">
    <property type="protein sequence ID" value="SIS49853.1"/>
    <property type="molecule type" value="Genomic_DNA"/>
</dbReference>
<keyword evidence="1" id="KW-0472">Membrane</keyword>
<dbReference type="OrthoDB" id="703121at2"/>
<dbReference type="AlphaFoldDB" id="A0A1N7JKG2"/>
<accession>A0A1N7JKG2</accession>
<protein>
    <submittedName>
        <fullName evidence="2">Uncharacterized protein</fullName>
    </submittedName>
</protein>
<dbReference type="Proteomes" id="UP000186373">
    <property type="component" value="Unassembled WGS sequence"/>
</dbReference>
<keyword evidence="1" id="KW-0812">Transmembrane</keyword>